<keyword evidence="4" id="KW-1185">Reference proteome</keyword>
<gene>
    <name evidence="3" type="ORF">OKA05_27460</name>
</gene>
<evidence type="ECO:0000313" key="4">
    <source>
        <dbReference type="Proteomes" id="UP001320876"/>
    </source>
</evidence>
<keyword evidence="1" id="KW-0472">Membrane</keyword>
<evidence type="ECO:0008006" key="5">
    <source>
        <dbReference type="Google" id="ProtNLM"/>
    </source>
</evidence>
<reference evidence="3 4" key="1">
    <citation type="submission" date="2022-10" db="EMBL/GenBank/DDBJ databases">
        <title>Luteolibacter arcticus strain CCTCC AB 2014275, whole genome shotgun sequencing project.</title>
        <authorList>
            <person name="Zhao G."/>
            <person name="Shen L."/>
        </authorList>
    </citation>
    <scope>NUCLEOTIDE SEQUENCE [LARGE SCALE GENOMIC DNA]</scope>
    <source>
        <strain evidence="3 4">CCTCC AB 2014275</strain>
    </source>
</reference>
<name>A0ABT3GS16_9BACT</name>
<protein>
    <recommendedName>
        <fullName evidence="5">PEP-CTERM protein-sorting domain-containing protein</fullName>
    </recommendedName>
</protein>
<comment type="caution">
    <text evidence="3">The sequence shown here is derived from an EMBL/GenBank/DDBJ whole genome shotgun (WGS) entry which is preliminary data.</text>
</comment>
<dbReference type="RefSeq" id="WP_264490431.1">
    <property type="nucleotide sequence ID" value="NZ_JAPDDT010000024.1"/>
</dbReference>
<feature type="transmembrane region" description="Helical" evidence="1">
    <location>
        <begin position="234"/>
        <end position="256"/>
    </location>
</feature>
<keyword evidence="1" id="KW-0812">Transmembrane</keyword>
<feature type="signal peptide" evidence="2">
    <location>
        <begin position="1"/>
        <end position="20"/>
    </location>
</feature>
<dbReference type="Proteomes" id="UP001320876">
    <property type="component" value="Unassembled WGS sequence"/>
</dbReference>
<evidence type="ECO:0000256" key="1">
    <source>
        <dbReference type="SAM" id="Phobius"/>
    </source>
</evidence>
<sequence length="262" mass="27291">MRITPSLTALLAAFAGPLAAQVINIDFDKDGTSPIYQGLAAAPDPSGSAAIWNQLYGSGNTTISSSVLTNSSGEVVDGVGFSLEINGSYSSFPGQQENGGAALTYQDLMSDYVHLSSPTNTQVITKNGSITGLDPLKLYDIYLYAQGDNFLGEYSDGQNALITINGVSKQTSWDGVLGGNGLLVEGIEYVKFSVLPTASGSINFSYANVVTGVNAGSDLDGLNSRFAVLNGIQIVDVALVPEPSVALLGALGLLVATRRRRR</sequence>
<proteinExistence type="predicted"/>
<evidence type="ECO:0000313" key="3">
    <source>
        <dbReference type="EMBL" id="MCW1926323.1"/>
    </source>
</evidence>
<feature type="chain" id="PRO_5046311835" description="PEP-CTERM protein-sorting domain-containing protein" evidence="2">
    <location>
        <begin position="21"/>
        <end position="262"/>
    </location>
</feature>
<dbReference type="EMBL" id="JAPDDT010000024">
    <property type="protein sequence ID" value="MCW1926323.1"/>
    <property type="molecule type" value="Genomic_DNA"/>
</dbReference>
<evidence type="ECO:0000256" key="2">
    <source>
        <dbReference type="SAM" id="SignalP"/>
    </source>
</evidence>
<accession>A0ABT3GS16</accession>
<keyword evidence="2" id="KW-0732">Signal</keyword>
<keyword evidence="1" id="KW-1133">Transmembrane helix</keyword>
<organism evidence="3 4">
    <name type="scientific">Luteolibacter arcticus</name>
    <dbReference type="NCBI Taxonomy" id="1581411"/>
    <lineage>
        <taxon>Bacteria</taxon>
        <taxon>Pseudomonadati</taxon>
        <taxon>Verrucomicrobiota</taxon>
        <taxon>Verrucomicrobiia</taxon>
        <taxon>Verrucomicrobiales</taxon>
        <taxon>Verrucomicrobiaceae</taxon>
        <taxon>Luteolibacter</taxon>
    </lineage>
</organism>